<protein>
    <recommendedName>
        <fullName evidence="3">Adenosylmethionine-8-amino-7-oxononanoate aminotransferase</fullName>
    </recommendedName>
</protein>
<dbReference type="GO" id="GO:0030170">
    <property type="term" value="F:pyridoxal phosphate binding"/>
    <property type="evidence" value="ECO:0007669"/>
    <property type="project" value="InterPro"/>
</dbReference>
<dbReference type="AlphaFoldDB" id="A0A7S3F2E6"/>
<dbReference type="InterPro" id="IPR005814">
    <property type="entry name" value="Aminotrans_3"/>
</dbReference>
<dbReference type="EMBL" id="HBHX01042671">
    <property type="protein sequence ID" value="CAE0122964.1"/>
    <property type="molecule type" value="Transcribed_RNA"/>
</dbReference>
<dbReference type="Pfam" id="PF00202">
    <property type="entry name" value="Aminotran_3"/>
    <property type="match status" value="1"/>
</dbReference>
<dbReference type="SUPFAM" id="SSF53383">
    <property type="entry name" value="PLP-dependent transferases"/>
    <property type="match status" value="1"/>
</dbReference>
<proteinExistence type="predicted"/>
<evidence type="ECO:0000313" key="2">
    <source>
        <dbReference type="EMBL" id="CAE0122964.1"/>
    </source>
</evidence>
<dbReference type="InterPro" id="IPR015424">
    <property type="entry name" value="PyrdxlP-dep_Trfase"/>
</dbReference>
<organism evidence="2">
    <name type="scientific">Haptolina ericina</name>
    <dbReference type="NCBI Taxonomy" id="156174"/>
    <lineage>
        <taxon>Eukaryota</taxon>
        <taxon>Haptista</taxon>
        <taxon>Haptophyta</taxon>
        <taxon>Prymnesiophyceae</taxon>
        <taxon>Prymnesiales</taxon>
        <taxon>Prymnesiaceae</taxon>
        <taxon>Haptolina</taxon>
    </lineage>
</organism>
<sequence>MAPLATSAAVHDVRVLGAIGVVEMVEPVHLPSVQALLVERGVWLRPFGRMLYTMPPFVISSAELRRVTDGMRAVVEATERGLLGSGAPLDSERWRAADSGASEASHSVTIGRVAEERNAPS</sequence>
<name>A0A7S3F2E6_9EUKA</name>
<feature type="region of interest" description="Disordered" evidence="1">
    <location>
        <begin position="95"/>
        <end position="121"/>
    </location>
</feature>
<gene>
    <name evidence="2" type="ORF">HERI1096_LOCUS23666</name>
</gene>
<dbReference type="GO" id="GO:0008483">
    <property type="term" value="F:transaminase activity"/>
    <property type="evidence" value="ECO:0007669"/>
    <property type="project" value="InterPro"/>
</dbReference>
<reference evidence="2" key="1">
    <citation type="submission" date="2021-01" db="EMBL/GenBank/DDBJ databases">
        <authorList>
            <person name="Corre E."/>
            <person name="Pelletier E."/>
            <person name="Niang G."/>
            <person name="Scheremetjew M."/>
            <person name="Finn R."/>
            <person name="Kale V."/>
            <person name="Holt S."/>
            <person name="Cochrane G."/>
            <person name="Meng A."/>
            <person name="Brown T."/>
            <person name="Cohen L."/>
        </authorList>
    </citation>
    <scope>NUCLEOTIDE SEQUENCE</scope>
    <source>
        <strain evidence="2">CCMP281</strain>
    </source>
</reference>
<evidence type="ECO:0008006" key="3">
    <source>
        <dbReference type="Google" id="ProtNLM"/>
    </source>
</evidence>
<dbReference type="Gene3D" id="3.90.1150.10">
    <property type="entry name" value="Aspartate Aminotransferase, domain 1"/>
    <property type="match status" value="1"/>
</dbReference>
<dbReference type="InterPro" id="IPR015422">
    <property type="entry name" value="PyrdxlP-dep_Trfase_small"/>
</dbReference>
<evidence type="ECO:0000256" key="1">
    <source>
        <dbReference type="SAM" id="MobiDB-lite"/>
    </source>
</evidence>
<accession>A0A7S3F2E6</accession>